<evidence type="ECO:0000256" key="4">
    <source>
        <dbReference type="ARBA" id="ARBA00022475"/>
    </source>
</evidence>
<dbReference type="SUPFAM" id="SSF103657">
    <property type="entry name" value="BAR/IMD domain-like"/>
    <property type="match status" value="1"/>
</dbReference>
<evidence type="ECO:0000313" key="13">
    <source>
        <dbReference type="EMBL" id="NXU61208.1"/>
    </source>
</evidence>
<dbReference type="Pfam" id="PF14604">
    <property type="entry name" value="SH3_9"/>
    <property type="match status" value="1"/>
</dbReference>
<name>A0A7L3M8A9_9PASS</name>
<dbReference type="InterPro" id="IPR036028">
    <property type="entry name" value="SH3-like_dom_sf"/>
</dbReference>
<organism evidence="13 14">
    <name type="scientific">Horornis vulcanius</name>
    <dbReference type="NCBI Taxonomy" id="2585811"/>
    <lineage>
        <taxon>Eukaryota</taxon>
        <taxon>Metazoa</taxon>
        <taxon>Chordata</taxon>
        <taxon>Craniata</taxon>
        <taxon>Vertebrata</taxon>
        <taxon>Euteleostomi</taxon>
        <taxon>Archelosauria</taxon>
        <taxon>Archosauria</taxon>
        <taxon>Dinosauria</taxon>
        <taxon>Saurischia</taxon>
        <taxon>Theropoda</taxon>
        <taxon>Coelurosauria</taxon>
        <taxon>Aves</taxon>
        <taxon>Neognathae</taxon>
        <taxon>Neoaves</taxon>
        <taxon>Telluraves</taxon>
        <taxon>Australaves</taxon>
        <taxon>Passeriformes</taxon>
        <taxon>Sylvioidea</taxon>
        <taxon>Scotocercidae</taxon>
        <taxon>Horornis</taxon>
    </lineage>
</organism>
<reference evidence="13 14" key="1">
    <citation type="submission" date="2019-09" db="EMBL/GenBank/DDBJ databases">
        <title>Bird 10,000 Genomes (B10K) Project - Family phase.</title>
        <authorList>
            <person name="Zhang G."/>
        </authorList>
    </citation>
    <scope>NUCLEOTIDE SEQUENCE [LARGE SCALE GENOMIC DNA]</scope>
    <source>
        <strain evidence="13">B10K-DU-029-69</strain>
        <tissue evidence="13">Muscle</tissue>
    </source>
</reference>
<comment type="subcellular location">
    <subcellularLocation>
        <location evidence="1">Cell membrane</location>
        <topology evidence="1">Peripheral membrane protein</topology>
        <orientation evidence="1">Cytoplasmic side</orientation>
    </subcellularLocation>
    <subcellularLocation>
        <location evidence="2">Cytoplasm</location>
    </subcellularLocation>
</comment>
<keyword evidence="4" id="KW-1003">Cell membrane</keyword>
<sequence>LQTKEKYEKSLKELDNATPQYMENMEQVFEQCQQFEEKRLRFFREVLLEVQKHLDLSNVARQNHLFWHHYYFGLLQSSYGTAVGDRLFLLSEYIDGRIAAHLIQFHQEWSADLNRTLSRREKKKASDGVTLTGINQTGEQVSQPNKHSSSLSIQSNTVQSVQSSYNPFEDEEDTGSTVSEKEDNKIKNVSSYEKNQSYPTDWSDEESNNPFFSTDANGDTNPFDEDTPPAMEVRVRALYDYEGQEQDELSFKAGDELTKMENEDEQGWCKGRLDNGQVGLYPANYVEPIQ</sequence>
<keyword evidence="8" id="KW-0446">Lipid-binding</keyword>
<evidence type="ECO:0000259" key="12">
    <source>
        <dbReference type="PROSITE" id="PS50002"/>
    </source>
</evidence>
<dbReference type="PANTHER" id="PTHR23065">
    <property type="entry name" value="PROLINE-SERINE-THREONINE PHOSPHATASE INTERACTING PROTEIN 1"/>
    <property type="match status" value="1"/>
</dbReference>
<dbReference type="GO" id="GO:0097320">
    <property type="term" value="P:plasma membrane tubulation"/>
    <property type="evidence" value="ECO:0007669"/>
    <property type="project" value="TreeGrafter"/>
</dbReference>
<evidence type="ECO:0000256" key="3">
    <source>
        <dbReference type="ARBA" id="ARBA00022443"/>
    </source>
</evidence>
<keyword evidence="6" id="KW-0254">Endocytosis</keyword>
<proteinExistence type="predicted"/>
<dbReference type="GO" id="GO:0007010">
    <property type="term" value="P:cytoskeleton organization"/>
    <property type="evidence" value="ECO:0007669"/>
    <property type="project" value="TreeGrafter"/>
</dbReference>
<dbReference type="PROSITE" id="PS50002">
    <property type="entry name" value="SH3"/>
    <property type="match status" value="1"/>
</dbReference>
<gene>
    <name evidence="13" type="primary">Pacsin2</name>
    <name evidence="13" type="ORF">HORVUL_R07731</name>
</gene>
<dbReference type="GO" id="GO:0005886">
    <property type="term" value="C:plasma membrane"/>
    <property type="evidence" value="ECO:0007669"/>
    <property type="project" value="UniProtKB-SubCell"/>
</dbReference>
<feature type="compositionally biased region" description="Polar residues" evidence="11">
    <location>
        <begin position="187"/>
        <end position="200"/>
    </location>
</feature>
<dbReference type="AlphaFoldDB" id="A0A7L3M8A9"/>
<dbReference type="CDD" id="cd11998">
    <property type="entry name" value="SH3_PACSIN1-2"/>
    <property type="match status" value="1"/>
</dbReference>
<evidence type="ECO:0000256" key="7">
    <source>
        <dbReference type="ARBA" id="ARBA00023054"/>
    </source>
</evidence>
<dbReference type="InterPro" id="IPR001452">
    <property type="entry name" value="SH3_domain"/>
</dbReference>
<dbReference type="FunFam" id="2.30.30.40:FF:000014">
    <property type="entry name" value="Kinase C and casein kinase substrate in neurons protein"/>
    <property type="match status" value="1"/>
</dbReference>
<dbReference type="InterPro" id="IPR035743">
    <property type="entry name" value="PACSIN1/PACSIN2_SH3"/>
</dbReference>
<evidence type="ECO:0000256" key="1">
    <source>
        <dbReference type="ARBA" id="ARBA00004413"/>
    </source>
</evidence>
<feature type="domain" description="SH3" evidence="12">
    <location>
        <begin position="230"/>
        <end position="290"/>
    </location>
</feature>
<keyword evidence="9" id="KW-0472">Membrane</keyword>
<dbReference type="OrthoDB" id="10255128at2759"/>
<feature type="non-terminal residue" evidence="13">
    <location>
        <position position="290"/>
    </location>
</feature>
<feature type="non-terminal residue" evidence="13">
    <location>
        <position position="1"/>
    </location>
</feature>
<dbReference type="Proteomes" id="UP000558460">
    <property type="component" value="Unassembled WGS sequence"/>
</dbReference>
<dbReference type="SMART" id="SM00326">
    <property type="entry name" value="SH3"/>
    <property type="match status" value="1"/>
</dbReference>
<evidence type="ECO:0000256" key="6">
    <source>
        <dbReference type="ARBA" id="ARBA00022583"/>
    </source>
</evidence>
<keyword evidence="7" id="KW-0175">Coiled coil</keyword>
<evidence type="ECO:0000256" key="9">
    <source>
        <dbReference type="ARBA" id="ARBA00023136"/>
    </source>
</evidence>
<feature type="compositionally biased region" description="Polar residues" evidence="11">
    <location>
        <begin position="132"/>
        <end position="166"/>
    </location>
</feature>
<evidence type="ECO:0000256" key="11">
    <source>
        <dbReference type="SAM" id="MobiDB-lite"/>
    </source>
</evidence>
<dbReference type="GO" id="GO:0005543">
    <property type="term" value="F:phospholipid binding"/>
    <property type="evidence" value="ECO:0007669"/>
    <property type="project" value="TreeGrafter"/>
</dbReference>
<dbReference type="EMBL" id="VZUA01019004">
    <property type="protein sequence ID" value="NXU61208.1"/>
    <property type="molecule type" value="Genomic_DNA"/>
</dbReference>
<evidence type="ECO:0000256" key="10">
    <source>
        <dbReference type="PROSITE-ProRule" id="PRU00192"/>
    </source>
</evidence>
<keyword evidence="14" id="KW-1185">Reference proteome</keyword>
<protein>
    <submittedName>
        <fullName evidence="13">PACN2 protein</fullName>
    </submittedName>
</protein>
<dbReference type="PRINTS" id="PR00452">
    <property type="entry name" value="SH3DOMAIN"/>
</dbReference>
<dbReference type="Gene3D" id="2.30.30.40">
    <property type="entry name" value="SH3 Domains"/>
    <property type="match status" value="1"/>
</dbReference>
<evidence type="ECO:0000313" key="14">
    <source>
        <dbReference type="Proteomes" id="UP000558460"/>
    </source>
</evidence>
<evidence type="ECO:0000256" key="8">
    <source>
        <dbReference type="ARBA" id="ARBA00023121"/>
    </source>
</evidence>
<accession>A0A7L3M8A9</accession>
<dbReference type="GO" id="GO:0030100">
    <property type="term" value="P:regulation of endocytosis"/>
    <property type="evidence" value="ECO:0007669"/>
    <property type="project" value="TreeGrafter"/>
</dbReference>
<feature type="region of interest" description="Disordered" evidence="11">
    <location>
        <begin position="120"/>
        <end position="206"/>
    </location>
</feature>
<evidence type="ECO:0000256" key="2">
    <source>
        <dbReference type="ARBA" id="ARBA00004496"/>
    </source>
</evidence>
<comment type="caution">
    <text evidence="13">The sequence shown here is derived from an EMBL/GenBank/DDBJ whole genome shotgun (WGS) entry which is preliminary data.</text>
</comment>
<keyword evidence="5" id="KW-0963">Cytoplasm</keyword>
<dbReference type="GO" id="GO:0005768">
    <property type="term" value="C:endosome"/>
    <property type="evidence" value="ECO:0007669"/>
    <property type="project" value="TreeGrafter"/>
</dbReference>
<dbReference type="Gene3D" id="1.20.1270.60">
    <property type="entry name" value="Arfaptin homology (AH) domain/BAR domain"/>
    <property type="match status" value="1"/>
</dbReference>
<keyword evidence="3 10" id="KW-0728">SH3 domain</keyword>
<dbReference type="InterPro" id="IPR027267">
    <property type="entry name" value="AH/BAR_dom_sf"/>
</dbReference>
<dbReference type="PANTHER" id="PTHR23065:SF14">
    <property type="entry name" value="PROTEIN KINASE C AND CASEIN KINASE SUBSTRATE IN NEURONS PROTEIN 2"/>
    <property type="match status" value="1"/>
</dbReference>
<evidence type="ECO:0000256" key="5">
    <source>
        <dbReference type="ARBA" id="ARBA00022490"/>
    </source>
</evidence>
<dbReference type="SUPFAM" id="SSF50044">
    <property type="entry name" value="SH3-domain"/>
    <property type="match status" value="1"/>
</dbReference>